<dbReference type="InterPro" id="IPR050765">
    <property type="entry name" value="Riboflavin_Biosynth_HTPR"/>
</dbReference>
<name>A0ABP4R2X1_9ACTN</name>
<keyword evidence="3" id="KW-1185">Reference proteome</keyword>
<dbReference type="Proteomes" id="UP001500064">
    <property type="component" value="Unassembled WGS sequence"/>
</dbReference>
<protein>
    <submittedName>
        <fullName evidence="2">Dihydrofolate reductase family protein</fullName>
    </submittedName>
</protein>
<dbReference type="Gene3D" id="3.40.430.10">
    <property type="entry name" value="Dihydrofolate Reductase, subunit A"/>
    <property type="match status" value="1"/>
</dbReference>
<dbReference type="SUPFAM" id="SSF53597">
    <property type="entry name" value="Dihydrofolate reductase-like"/>
    <property type="match status" value="1"/>
</dbReference>
<accession>A0ABP4R2X1</accession>
<organism evidence="2 3">
    <name type="scientific">Nonomuraea maheshkhaliensis</name>
    <dbReference type="NCBI Taxonomy" id="419590"/>
    <lineage>
        <taxon>Bacteria</taxon>
        <taxon>Bacillati</taxon>
        <taxon>Actinomycetota</taxon>
        <taxon>Actinomycetes</taxon>
        <taxon>Streptosporangiales</taxon>
        <taxon>Streptosporangiaceae</taxon>
        <taxon>Nonomuraea</taxon>
    </lineage>
</organism>
<dbReference type="RefSeq" id="WP_346103955.1">
    <property type="nucleotide sequence ID" value="NZ_BAAAMU010000013.1"/>
</dbReference>
<feature type="domain" description="Bacterial bifunctional deaminase-reductase C-terminal" evidence="1">
    <location>
        <begin position="3"/>
        <end position="175"/>
    </location>
</feature>
<dbReference type="PANTHER" id="PTHR38011:SF11">
    <property type="entry name" value="2,5-DIAMINO-6-RIBOSYLAMINO-4(3H)-PYRIMIDINONE 5'-PHOSPHATE REDUCTASE"/>
    <property type="match status" value="1"/>
</dbReference>
<evidence type="ECO:0000259" key="1">
    <source>
        <dbReference type="Pfam" id="PF01872"/>
    </source>
</evidence>
<reference evidence="3" key="1">
    <citation type="journal article" date="2019" name="Int. J. Syst. Evol. Microbiol.">
        <title>The Global Catalogue of Microorganisms (GCM) 10K type strain sequencing project: providing services to taxonomists for standard genome sequencing and annotation.</title>
        <authorList>
            <consortium name="The Broad Institute Genomics Platform"/>
            <consortium name="The Broad Institute Genome Sequencing Center for Infectious Disease"/>
            <person name="Wu L."/>
            <person name="Ma J."/>
        </authorList>
    </citation>
    <scope>NUCLEOTIDE SEQUENCE [LARGE SCALE GENOMIC DNA]</scope>
    <source>
        <strain evidence="3">JCM 13929</strain>
    </source>
</reference>
<dbReference type="Pfam" id="PF01872">
    <property type="entry name" value="RibD_C"/>
    <property type="match status" value="1"/>
</dbReference>
<gene>
    <name evidence="2" type="ORF">GCM10009733_023470</name>
</gene>
<dbReference type="PANTHER" id="PTHR38011">
    <property type="entry name" value="DIHYDROFOLATE REDUCTASE FAMILY PROTEIN (AFU_ORTHOLOGUE AFUA_8G06820)"/>
    <property type="match status" value="1"/>
</dbReference>
<proteinExistence type="predicted"/>
<dbReference type="InterPro" id="IPR002734">
    <property type="entry name" value="RibDG_C"/>
</dbReference>
<sequence length="185" mass="20176">MRKMFSFMAVSADGYHADPDGGLGWQTFGPEFNDYSVEQLDEVDTLVLGRTTYTEMAAYWTGDLGANFDRRIADRMNGLAKLVVSDTLGTVSWAGSSIALTSVDELAQVKRAPGKDIAVLGSSTLTGALLRANLVDEVRLMVNPIILGGGSRLFAEAGTVPLELVRVRPFQSGNVLLYYRPRIRR</sequence>
<evidence type="ECO:0000313" key="2">
    <source>
        <dbReference type="EMBL" id="GAA1626092.1"/>
    </source>
</evidence>
<evidence type="ECO:0000313" key="3">
    <source>
        <dbReference type="Proteomes" id="UP001500064"/>
    </source>
</evidence>
<dbReference type="EMBL" id="BAAAMU010000013">
    <property type="protein sequence ID" value="GAA1626092.1"/>
    <property type="molecule type" value="Genomic_DNA"/>
</dbReference>
<dbReference type="InterPro" id="IPR024072">
    <property type="entry name" value="DHFR-like_dom_sf"/>
</dbReference>
<comment type="caution">
    <text evidence="2">The sequence shown here is derived from an EMBL/GenBank/DDBJ whole genome shotgun (WGS) entry which is preliminary data.</text>
</comment>